<feature type="non-terminal residue" evidence="2">
    <location>
        <position position="1"/>
    </location>
</feature>
<organism evidence="2 3">
    <name type="scientific">Ooceraea biroi</name>
    <name type="common">Clonal raider ant</name>
    <name type="synonym">Cerapachys biroi</name>
    <dbReference type="NCBI Taxonomy" id="2015173"/>
    <lineage>
        <taxon>Eukaryota</taxon>
        <taxon>Metazoa</taxon>
        <taxon>Ecdysozoa</taxon>
        <taxon>Arthropoda</taxon>
        <taxon>Hexapoda</taxon>
        <taxon>Insecta</taxon>
        <taxon>Pterygota</taxon>
        <taxon>Neoptera</taxon>
        <taxon>Endopterygota</taxon>
        <taxon>Hymenoptera</taxon>
        <taxon>Apocrita</taxon>
        <taxon>Aculeata</taxon>
        <taxon>Formicoidea</taxon>
        <taxon>Formicidae</taxon>
        <taxon>Dorylinae</taxon>
        <taxon>Ooceraea</taxon>
    </lineage>
</organism>
<keyword evidence="3" id="KW-1185">Reference proteome</keyword>
<dbReference type="Proteomes" id="UP000053097">
    <property type="component" value="Unassembled WGS sequence"/>
</dbReference>
<dbReference type="CDD" id="cd10442">
    <property type="entry name" value="GIY-YIG_PLEs"/>
    <property type="match status" value="1"/>
</dbReference>
<dbReference type="Gene3D" id="3.40.1440.10">
    <property type="entry name" value="GIY-YIG endonuclease"/>
    <property type="match status" value="1"/>
</dbReference>
<reference evidence="2 3" key="1">
    <citation type="journal article" date="2014" name="Curr. Biol.">
        <title>The genome of the clonal raider ant Cerapachys biroi.</title>
        <authorList>
            <person name="Oxley P.R."/>
            <person name="Ji L."/>
            <person name="Fetter-Pruneda I."/>
            <person name="McKenzie S.K."/>
            <person name="Li C."/>
            <person name="Hu H."/>
            <person name="Zhang G."/>
            <person name="Kronauer D.J."/>
        </authorList>
    </citation>
    <scope>NUCLEOTIDE SEQUENCE [LARGE SCALE GENOMIC DNA]</scope>
</reference>
<name>A0A026VUE8_OOCBI</name>
<dbReference type="OMA" id="AVCVHTM"/>
<dbReference type="AlphaFoldDB" id="A0A026VUE8"/>
<feature type="domain" description="GIY-YIG" evidence="1">
    <location>
        <begin position="32"/>
        <end position="123"/>
    </location>
</feature>
<protein>
    <recommendedName>
        <fullName evidence="1">GIY-YIG domain-containing protein</fullName>
    </recommendedName>
</protein>
<evidence type="ECO:0000259" key="1">
    <source>
        <dbReference type="PROSITE" id="PS50164"/>
    </source>
</evidence>
<dbReference type="InterPro" id="IPR035901">
    <property type="entry name" value="GIY-YIG_endonuc_sf"/>
</dbReference>
<accession>A0A026VUE8</accession>
<dbReference type="SUPFAM" id="SSF82771">
    <property type="entry name" value="GIY-YIG endonuclease"/>
    <property type="match status" value="1"/>
</dbReference>
<dbReference type="Pfam" id="PF01541">
    <property type="entry name" value="GIY-YIG"/>
    <property type="match status" value="1"/>
</dbReference>
<evidence type="ECO:0000313" key="2">
    <source>
        <dbReference type="EMBL" id="EZA47290.1"/>
    </source>
</evidence>
<gene>
    <name evidence="2" type="ORF">X777_16508</name>
</gene>
<proteinExistence type="predicted"/>
<dbReference type="EMBL" id="KK107897">
    <property type="protein sequence ID" value="EZA47290.1"/>
    <property type="molecule type" value="Genomic_DNA"/>
</dbReference>
<dbReference type="PROSITE" id="PS50164">
    <property type="entry name" value="GIY_YIG"/>
    <property type="match status" value="1"/>
</dbReference>
<dbReference type="InterPro" id="IPR000305">
    <property type="entry name" value="GIY-YIG_endonuc"/>
</dbReference>
<sequence>QSKLNFNLGYKCTNTLERFVNSRKDPLEKFSHCNVVYRIACNDCDASYVGQTKRKLNTRVKEHRRDINKKSGSPSVISAHKLESGHDFNWNDVKILDEERSYNKRLVSEMINIKRQLNPLNSQNDTELLSNDYLPILNSFPSL</sequence>
<evidence type="ECO:0000313" key="3">
    <source>
        <dbReference type="Proteomes" id="UP000053097"/>
    </source>
</evidence>